<keyword evidence="3" id="KW-0560">Oxidoreductase</keyword>
<dbReference type="GO" id="GO:0005506">
    <property type="term" value="F:iron ion binding"/>
    <property type="evidence" value="ECO:0007669"/>
    <property type="project" value="InterPro"/>
</dbReference>
<proteinExistence type="predicted"/>
<comment type="cofactor">
    <cofactor evidence="1">
        <name>L-ascorbate</name>
        <dbReference type="ChEBI" id="CHEBI:38290"/>
    </cofactor>
</comment>
<keyword evidence="2" id="KW-0223">Dioxygenase</keyword>
<dbReference type="SMART" id="SM00702">
    <property type="entry name" value="P4Hc"/>
    <property type="match status" value="1"/>
</dbReference>
<evidence type="ECO:0000313" key="5">
    <source>
        <dbReference type="EMBL" id="RQM40199.1"/>
    </source>
</evidence>
<dbReference type="OrthoDB" id="9783171at2"/>
<comment type="caution">
    <text evidence="5">The sequence shown here is derived from an EMBL/GenBank/DDBJ whole genome shotgun (WGS) entry which is preliminary data.</text>
</comment>
<gene>
    <name evidence="5" type="ORF">EB241_02630</name>
</gene>
<dbReference type="GO" id="GO:0016705">
    <property type="term" value="F:oxidoreductase activity, acting on paired donors, with incorporation or reduction of molecular oxygen"/>
    <property type="evidence" value="ECO:0007669"/>
    <property type="project" value="InterPro"/>
</dbReference>
<dbReference type="EMBL" id="RHHM01000001">
    <property type="protein sequence ID" value="RQM40199.1"/>
    <property type="molecule type" value="Genomic_DNA"/>
</dbReference>
<organism evidence="5 6">
    <name type="scientific">Erwinia psidii</name>
    <dbReference type="NCBI Taxonomy" id="69224"/>
    <lineage>
        <taxon>Bacteria</taxon>
        <taxon>Pseudomonadati</taxon>
        <taxon>Pseudomonadota</taxon>
        <taxon>Gammaproteobacteria</taxon>
        <taxon>Enterobacterales</taxon>
        <taxon>Erwiniaceae</taxon>
        <taxon>Erwinia</taxon>
    </lineage>
</organism>
<evidence type="ECO:0000259" key="4">
    <source>
        <dbReference type="SMART" id="SM00702"/>
    </source>
</evidence>
<dbReference type="InterPro" id="IPR044862">
    <property type="entry name" value="Pro_4_hyd_alph_FE2OG_OXY"/>
</dbReference>
<sequence>MSSYFDLERIVDGKRHKTPFPWGELTQIWRNDTVAAILADEFPTDGFNYRERNGGYYYRRTIIPLASGKAGETTTLSTAWQEMCSELVSDEFTLAMSAFCEADLSEYKMEAVAFRGGRDTHYRPHVDSSLKQGFRLIIYFNIDWDESWGGAFRILNPVNHAEVCHSVLPVMGNASVIIRNGYDETWHEVVPLTGISVKTRNALNITWYDSSTTSTAQ</sequence>
<dbReference type="InterPro" id="IPR006620">
    <property type="entry name" value="Pro_4_hyd_alph"/>
</dbReference>
<reference evidence="5 6" key="1">
    <citation type="submission" date="2018-10" db="EMBL/GenBank/DDBJ databases">
        <title>Draft genome sequence for the type isolate of Erwinia psidii, agent causal of bacterial blight in guava (Psidium guajava) and wilt and die-back of Eucalyptus spp.</title>
        <authorList>
            <person name="Hermenegildo P.S."/>
            <person name="Santos S.A."/>
            <person name="Guimaraes L.M.S."/>
            <person name="Vidigal P.M.P."/>
            <person name="Pereira I.C."/>
            <person name="Badel J.L."/>
            <person name="Alfenas-Zerbini P."/>
            <person name="Ferreira M.A.S.V."/>
            <person name="Alfenas A.C."/>
        </authorList>
    </citation>
    <scope>NUCLEOTIDE SEQUENCE [LARGE SCALE GENOMIC DNA]</scope>
    <source>
        <strain evidence="5 6">IBSBF 435</strain>
    </source>
</reference>
<feature type="domain" description="Prolyl 4-hydroxylase alpha subunit" evidence="4">
    <location>
        <begin position="8"/>
        <end position="209"/>
    </location>
</feature>
<accession>A0A3N6UW80</accession>
<dbReference type="Gene3D" id="2.60.120.620">
    <property type="entry name" value="q2cbj1_9rhob like domain"/>
    <property type="match status" value="1"/>
</dbReference>
<keyword evidence="6" id="KW-1185">Reference proteome</keyword>
<dbReference type="RefSeq" id="WP_124231633.1">
    <property type="nucleotide sequence ID" value="NZ_RHHM01000001.1"/>
</dbReference>
<evidence type="ECO:0000256" key="3">
    <source>
        <dbReference type="ARBA" id="ARBA00023002"/>
    </source>
</evidence>
<dbReference type="Proteomes" id="UP000279457">
    <property type="component" value="Unassembled WGS sequence"/>
</dbReference>
<evidence type="ECO:0000256" key="2">
    <source>
        <dbReference type="ARBA" id="ARBA00022964"/>
    </source>
</evidence>
<dbReference type="Pfam" id="PF13640">
    <property type="entry name" value="2OG-FeII_Oxy_3"/>
    <property type="match status" value="1"/>
</dbReference>
<dbReference type="GO" id="GO:0051213">
    <property type="term" value="F:dioxygenase activity"/>
    <property type="evidence" value="ECO:0007669"/>
    <property type="project" value="UniProtKB-KW"/>
</dbReference>
<dbReference type="AlphaFoldDB" id="A0A3N6UW80"/>
<name>A0A3N6UW80_9GAMM</name>
<protein>
    <submittedName>
        <fullName evidence="5">2OG-Fe(II) oxygenase</fullName>
    </submittedName>
</protein>
<evidence type="ECO:0000256" key="1">
    <source>
        <dbReference type="ARBA" id="ARBA00001961"/>
    </source>
</evidence>
<dbReference type="GO" id="GO:0031418">
    <property type="term" value="F:L-ascorbic acid binding"/>
    <property type="evidence" value="ECO:0007669"/>
    <property type="project" value="InterPro"/>
</dbReference>
<evidence type="ECO:0000313" key="6">
    <source>
        <dbReference type="Proteomes" id="UP000279457"/>
    </source>
</evidence>